<name>S0FZ84_9BACT</name>
<dbReference type="EMBL" id="APJX01000002">
    <property type="protein sequence ID" value="EMS80443.1"/>
    <property type="molecule type" value="Genomic_DNA"/>
</dbReference>
<organism evidence="3 4">
    <name type="scientific">Desulfotignum phosphitoxidans DSM 13687</name>
    <dbReference type="NCBI Taxonomy" id="1286635"/>
    <lineage>
        <taxon>Bacteria</taxon>
        <taxon>Pseudomonadati</taxon>
        <taxon>Thermodesulfobacteriota</taxon>
        <taxon>Desulfobacteria</taxon>
        <taxon>Desulfobacterales</taxon>
        <taxon>Desulfobacteraceae</taxon>
        <taxon>Desulfotignum</taxon>
    </lineage>
</organism>
<dbReference type="RefSeq" id="WP_006964690.1">
    <property type="nucleotide sequence ID" value="NZ_APJX01000002.1"/>
</dbReference>
<evidence type="ECO:0000313" key="3">
    <source>
        <dbReference type="EMBL" id="EMS80443.1"/>
    </source>
</evidence>
<dbReference type="Proteomes" id="UP000014216">
    <property type="component" value="Unassembled WGS sequence"/>
</dbReference>
<dbReference type="GO" id="GO:0003676">
    <property type="term" value="F:nucleic acid binding"/>
    <property type="evidence" value="ECO:0007669"/>
    <property type="project" value="InterPro"/>
</dbReference>
<reference evidence="3 4" key="1">
    <citation type="journal article" date="2013" name="Genome Announc.">
        <title>Draft Genome Sequence of Desulfotignum phosphitoxidans DSM 13687 Strain FiPS-3.</title>
        <authorList>
            <person name="Poehlein A."/>
            <person name="Daniel R."/>
            <person name="Simeonova D.D."/>
        </authorList>
    </citation>
    <scope>NUCLEOTIDE SEQUENCE [LARGE SCALE GENOMIC DNA]</scope>
    <source>
        <strain evidence="3 4">DSM 13687</strain>
    </source>
</reference>
<dbReference type="AlphaFoldDB" id="S0FZ84"/>
<gene>
    <name evidence="3" type="primary">sbcB</name>
    <name evidence="3" type="ORF">Dpo_2c01320</name>
</gene>
<accession>S0FZ84</accession>
<proteinExistence type="predicted"/>
<dbReference type="InterPro" id="IPR012337">
    <property type="entry name" value="RNaseH-like_sf"/>
</dbReference>
<dbReference type="InterPro" id="IPR034747">
    <property type="entry name" value="EXOI_SH3"/>
</dbReference>
<dbReference type="InterPro" id="IPR013520">
    <property type="entry name" value="Ribonucl_H"/>
</dbReference>
<sequence>MVKKGPEPVSSFPKDKIYLFYDLETSGLDPAFDQVLTFAGIRTDSRLREIDRTSLTIRLRKDIIPSPSAFVTHCLTMKDLADGQCEYQAARLLHSLFNTPDTVSVGYNSLGFDDEFLRFLFYRNLLEPYTHQYANGCFRADILPVAALYKRFCTPPVIQWPCLDNGRPTLKLEHIAKENQFITSGPAHDAMADVEALVALCRRFTQRSDMWAYALGFFDKQTDLKRVAAMAETCRIKDRFFRNALMVSSSFGPDAGYLAPVLHIGGAIPYANQQLWIRLDRPECGKINPDTGQFNWFPVRKKPADQWLVLPALERFTDRLTDTARKTAGDVIAMFRGNGSVFLDTIQVHRAYAYPEIPDLDPDAALYQDGFFTAQEKKDIARFHDAGPFDISDRNTLSRVLATLKTPRVHTLAARILSRNYQVPATEEFRDHLEKLANGDKITGFRGDEKFTLPEAIADLADPEFKPENLDMRQRNALQSIDAYLGQWTA</sequence>
<dbReference type="SUPFAM" id="SSF53098">
    <property type="entry name" value="Ribonuclease H-like"/>
    <property type="match status" value="1"/>
</dbReference>
<dbReference type="Gene3D" id="3.30.420.10">
    <property type="entry name" value="Ribonuclease H-like superfamily/Ribonuclease H"/>
    <property type="match status" value="1"/>
</dbReference>
<keyword evidence="4" id="KW-1185">Reference proteome</keyword>
<feature type="domain" description="ExoI SH3-like" evidence="1">
    <location>
        <begin position="208"/>
        <end position="353"/>
    </location>
</feature>
<feature type="domain" description="ExoI C-terminal" evidence="2">
    <location>
        <begin position="358"/>
        <end position="489"/>
    </location>
</feature>
<dbReference type="SMART" id="SM00479">
    <property type="entry name" value="EXOIII"/>
    <property type="match status" value="1"/>
</dbReference>
<keyword evidence="3" id="KW-0378">Hydrolase</keyword>
<dbReference type="PROSITE" id="PS51785">
    <property type="entry name" value="EXOI_C"/>
    <property type="match status" value="1"/>
</dbReference>
<dbReference type="PATRIC" id="fig|1286635.3.peg.1102"/>
<evidence type="ECO:0000313" key="4">
    <source>
        <dbReference type="Proteomes" id="UP000014216"/>
    </source>
</evidence>
<dbReference type="OrthoDB" id="9763470at2"/>
<protein>
    <submittedName>
        <fullName evidence="3">Exodeoxyribonuclease I</fullName>
        <ecNumber evidence="3">3.1.11.1</ecNumber>
    </submittedName>
</protein>
<dbReference type="InterPro" id="IPR036397">
    <property type="entry name" value="RNaseH_sf"/>
</dbReference>
<dbReference type="InterPro" id="IPR058561">
    <property type="entry name" value="Exonuc_1_C"/>
</dbReference>
<dbReference type="Pfam" id="PF00929">
    <property type="entry name" value="RNase_T"/>
    <property type="match status" value="1"/>
</dbReference>
<dbReference type="GO" id="GO:0008310">
    <property type="term" value="F:single-stranded DNA 3'-5' DNA exonuclease activity"/>
    <property type="evidence" value="ECO:0007669"/>
    <property type="project" value="UniProtKB-EC"/>
</dbReference>
<dbReference type="EC" id="3.1.11.1" evidence="3"/>
<comment type="caution">
    <text evidence="3">The sequence shown here is derived from an EMBL/GenBank/DDBJ whole genome shotgun (WGS) entry which is preliminary data.</text>
</comment>
<dbReference type="Gene3D" id="1.20.1280.70">
    <property type="entry name" value="Exonuclease ExoI, domain 3"/>
    <property type="match status" value="1"/>
</dbReference>
<evidence type="ECO:0000259" key="2">
    <source>
        <dbReference type="PROSITE" id="PS51785"/>
    </source>
</evidence>
<evidence type="ECO:0000259" key="1">
    <source>
        <dbReference type="PROSITE" id="PS51784"/>
    </source>
</evidence>
<dbReference type="PROSITE" id="PS51784">
    <property type="entry name" value="EXOI_SH3"/>
    <property type="match status" value="1"/>
</dbReference>